<keyword evidence="5" id="KW-0675">Receptor</keyword>
<keyword evidence="2" id="KW-1003">Cell membrane</keyword>
<dbReference type="EMBL" id="KN716367">
    <property type="protein sequence ID" value="KJH46153.1"/>
    <property type="molecule type" value="Genomic_DNA"/>
</dbReference>
<accession>A0A0D8XNC2</accession>
<dbReference type="PANTHER" id="PTHR37441">
    <property type="entry name" value="PROTEIN CBG16518"/>
    <property type="match status" value="1"/>
</dbReference>
<evidence type="ECO:0000256" key="8">
    <source>
        <dbReference type="SAM" id="Phobius"/>
    </source>
</evidence>
<gene>
    <name evidence="10" type="ORF">DICVIV_07801</name>
</gene>
<evidence type="ECO:0000256" key="5">
    <source>
        <dbReference type="ARBA" id="ARBA00023040"/>
    </source>
</evidence>
<dbReference type="PROSITE" id="PS50262">
    <property type="entry name" value="G_PROTEIN_RECEP_F1_2"/>
    <property type="match status" value="1"/>
</dbReference>
<keyword evidence="5" id="KW-0297">G-protein coupled receptor</keyword>
<sequence>MPIALSVLAMALNITYLAIQLKIYQKEEESARKRYLFLISRSLSTIMALLLLYVVIICWKVNGFTYYSTMIFLLLGALNFLSITGGWCCEAKPQISAASPLASQVYQIRQSSAAGTYIVLTILLYTAIIHPFFYHSNTTIRHCYLLIALIWLCSSLASIAVGLWGATLFYPESAPVHCSFRGCQRPLSTLIVIGLSLSYATVLGLYASLILRLHMKLHSCSITIVENVKDKFNQFQSENNVERQLIHIRAMNRLGMNMVTFAIGSIPILIVCIVALMNLRSLSSLGEGEKSPCKSFLNSRLFVKVEILAGTAAIVWLLAMILDPIINTVADQKIMTMLREWLQCFRSDVKSIRRKFTSTTNKSLNDNINN</sequence>
<keyword evidence="11" id="KW-1185">Reference proteome</keyword>
<dbReference type="PANTHER" id="PTHR37441:SF4">
    <property type="entry name" value="G-PROTEIN COUPLED RECEPTORS FAMILY 1 PROFILE DOMAIN-CONTAINING PROTEIN"/>
    <property type="match status" value="1"/>
</dbReference>
<evidence type="ECO:0000256" key="6">
    <source>
        <dbReference type="ARBA" id="ARBA00023136"/>
    </source>
</evidence>
<feature type="transmembrane region" description="Helical" evidence="8">
    <location>
        <begin position="114"/>
        <end position="133"/>
    </location>
</feature>
<comment type="subcellular location">
    <subcellularLocation>
        <location evidence="1">Cell membrane</location>
        <topology evidence="1">Multi-pass membrane protein</topology>
    </subcellularLocation>
</comment>
<evidence type="ECO:0000313" key="11">
    <source>
        <dbReference type="Proteomes" id="UP000053766"/>
    </source>
</evidence>
<keyword evidence="6 8" id="KW-0472">Membrane</keyword>
<evidence type="ECO:0000256" key="7">
    <source>
        <dbReference type="ARBA" id="ARBA00023224"/>
    </source>
</evidence>
<reference evidence="11" key="2">
    <citation type="journal article" date="2016" name="Sci. Rep.">
        <title>Dictyocaulus viviparus genome, variome and transcriptome elucidate lungworm biology and support future intervention.</title>
        <authorList>
            <person name="McNulty S.N."/>
            <person name="Strube C."/>
            <person name="Rosa B.A."/>
            <person name="Martin J.C."/>
            <person name="Tyagi R."/>
            <person name="Choi Y.J."/>
            <person name="Wang Q."/>
            <person name="Hallsworth Pepin K."/>
            <person name="Zhang X."/>
            <person name="Ozersky P."/>
            <person name="Wilson R.K."/>
            <person name="Sternberg P.W."/>
            <person name="Gasser R.B."/>
            <person name="Mitreva M."/>
        </authorList>
    </citation>
    <scope>NUCLEOTIDE SEQUENCE [LARGE SCALE GENOMIC DNA]</scope>
    <source>
        <strain evidence="11">HannoverDv2000</strain>
    </source>
</reference>
<name>A0A0D8XNC2_DICVI</name>
<evidence type="ECO:0000259" key="9">
    <source>
        <dbReference type="PROSITE" id="PS50262"/>
    </source>
</evidence>
<evidence type="ECO:0000256" key="2">
    <source>
        <dbReference type="ARBA" id="ARBA00022475"/>
    </source>
</evidence>
<feature type="transmembrane region" description="Helical" evidence="8">
    <location>
        <begin position="66"/>
        <end position="87"/>
    </location>
</feature>
<dbReference type="AlphaFoldDB" id="A0A0D8XNC2"/>
<protein>
    <recommendedName>
        <fullName evidence="9">G-protein coupled receptors family 1 profile domain-containing protein</fullName>
    </recommendedName>
</protein>
<evidence type="ECO:0000256" key="3">
    <source>
        <dbReference type="ARBA" id="ARBA00022692"/>
    </source>
</evidence>
<reference evidence="10 11" key="1">
    <citation type="submission" date="2013-11" db="EMBL/GenBank/DDBJ databases">
        <title>Draft genome of the bovine lungworm Dictyocaulus viviparus.</title>
        <authorList>
            <person name="Mitreva M."/>
        </authorList>
    </citation>
    <scope>NUCLEOTIDE SEQUENCE [LARGE SCALE GENOMIC DNA]</scope>
    <source>
        <strain evidence="10 11">HannoverDv2000</strain>
    </source>
</reference>
<evidence type="ECO:0000256" key="1">
    <source>
        <dbReference type="ARBA" id="ARBA00004651"/>
    </source>
</evidence>
<feature type="transmembrane region" description="Helical" evidence="8">
    <location>
        <begin position="307"/>
        <end position="330"/>
    </location>
</feature>
<feature type="domain" description="G-protein coupled receptors family 1 profile" evidence="9">
    <location>
        <begin position="12"/>
        <end position="327"/>
    </location>
</feature>
<dbReference type="SUPFAM" id="SSF81321">
    <property type="entry name" value="Family A G protein-coupled receptor-like"/>
    <property type="match status" value="1"/>
</dbReference>
<dbReference type="GO" id="GO:0004930">
    <property type="term" value="F:G protein-coupled receptor activity"/>
    <property type="evidence" value="ECO:0007669"/>
    <property type="project" value="UniProtKB-KW"/>
</dbReference>
<feature type="transmembrane region" description="Helical" evidence="8">
    <location>
        <begin position="254"/>
        <end position="277"/>
    </location>
</feature>
<organism evidence="10 11">
    <name type="scientific">Dictyocaulus viviparus</name>
    <name type="common">Bovine lungworm</name>
    <dbReference type="NCBI Taxonomy" id="29172"/>
    <lineage>
        <taxon>Eukaryota</taxon>
        <taxon>Metazoa</taxon>
        <taxon>Ecdysozoa</taxon>
        <taxon>Nematoda</taxon>
        <taxon>Chromadorea</taxon>
        <taxon>Rhabditida</taxon>
        <taxon>Rhabditina</taxon>
        <taxon>Rhabditomorpha</taxon>
        <taxon>Strongyloidea</taxon>
        <taxon>Metastrongylidae</taxon>
        <taxon>Dictyocaulus</taxon>
    </lineage>
</organism>
<dbReference type="GO" id="GO:0005886">
    <property type="term" value="C:plasma membrane"/>
    <property type="evidence" value="ECO:0007669"/>
    <property type="project" value="UniProtKB-SubCell"/>
</dbReference>
<keyword evidence="4 8" id="KW-1133">Transmembrane helix</keyword>
<keyword evidence="3 8" id="KW-0812">Transmembrane</keyword>
<dbReference type="Pfam" id="PF00001">
    <property type="entry name" value="7tm_1"/>
    <property type="match status" value="1"/>
</dbReference>
<dbReference type="STRING" id="29172.A0A0D8XNC2"/>
<keyword evidence="7" id="KW-0807">Transducer</keyword>
<feature type="transmembrane region" description="Helical" evidence="8">
    <location>
        <begin position="36"/>
        <end position="59"/>
    </location>
</feature>
<dbReference type="Gene3D" id="1.20.1070.10">
    <property type="entry name" value="Rhodopsin 7-helix transmembrane proteins"/>
    <property type="match status" value="1"/>
</dbReference>
<feature type="transmembrane region" description="Helical" evidence="8">
    <location>
        <begin position="145"/>
        <end position="170"/>
    </location>
</feature>
<evidence type="ECO:0000313" key="10">
    <source>
        <dbReference type="EMBL" id="KJH46153.1"/>
    </source>
</evidence>
<dbReference type="InterPro" id="IPR000276">
    <property type="entry name" value="GPCR_Rhodpsn"/>
</dbReference>
<evidence type="ECO:0000256" key="4">
    <source>
        <dbReference type="ARBA" id="ARBA00022989"/>
    </source>
</evidence>
<dbReference type="Proteomes" id="UP000053766">
    <property type="component" value="Unassembled WGS sequence"/>
</dbReference>
<proteinExistence type="predicted"/>
<dbReference type="OrthoDB" id="5866823at2759"/>
<feature type="transmembrane region" description="Helical" evidence="8">
    <location>
        <begin position="190"/>
        <end position="211"/>
    </location>
</feature>
<dbReference type="InterPro" id="IPR040435">
    <property type="entry name" value="Put_GPCR_Chromadorea"/>
</dbReference>
<dbReference type="InterPro" id="IPR017452">
    <property type="entry name" value="GPCR_Rhodpsn_7TM"/>
</dbReference>